<proteinExistence type="predicted"/>
<comment type="caution">
    <text evidence="1">The sequence shown here is derived from an EMBL/GenBank/DDBJ whole genome shotgun (WGS) entry which is preliminary data.</text>
</comment>
<keyword evidence="2" id="KW-1185">Reference proteome</keyword>
<dbReference type="EMBL" id="LXQA010226427">
    <property type="protein sequence ID" value="MCI35731.1"/>
    <property type="molecule type" value="Genomic_DNA"/>
</dbReference>
<protein>
    <submittedName>
        <fullName evidence="1">Uncharacterized protein</fullName>
    </submittedName>
</protein>
<evidence type="ECO:0000313" key="2">
    <source>
        <dbReference type="Proteomes" id="UP000265520"/>
    </source>
</evidence>
<reference evidence="1 2" key="1">
    <citation type="journal article" date="2018" name="Front. Plant Sci.">
        <title>Red Clover (Trifolium pratense) and Zigzag Clover (T. medium) - A Picture of Genomic Similarities and Differences.</title>
        <authorList>
            <person name="Dluhosova J."/>
            <person name="Istvanek J."/>
            <person name="Nedelnik J."/>
            <person name="Repkova J."/>
        </authorList>
    </citation>
    <scope>NUCLEOTIDE SEQUENCE [LARGE SCALE GENOMIC DNA]</scope>
    <source>
        <strain evidence="2">cv. 10/8</strain>
        <tissue evidence="1">Leaf</tissue>
    </source>
</reference>
<dbReference type="Proteomes" id="UP000265520">
    <property type="component" value="Unassembled WGS sequence"/>
</dbReference>
<organism evidence="1 2">
    <name type="scientific">Trifolium medium</name>
    <dbReference type="NCBI Taxonomy" id="97028"/>
    <lineage>
        <taxon>Eukaryota</taxon>
        <taxon>Viridiplantae</taxon>
        <taxon>Streptophyta</taxon>
        <taxon>Embryophyta</taxon>
        <taxon>Tracheophyta</taxon>
        <taxon>Spermatophyta</taxon>
        <taxon>Magnoliopsida</taxon>
        <taxon>eudicotyledons</taxon>
        <taxon>Gunneridae</taxon>
        <taxon>Pentapetalae</taxon>
        <taxon>rosids</taxon>
        <taxon>fabids</taxon>
        <taxon>Fabales</taxon>
        <taxon>Fabaceae</taxon>
        <taxon>Papilionoideae</taxon>
        <taxon>50 kb inversion clade</taxon>
        <taxon>NPAAA clade</taxon>
        <taxon>Hologalegina</taxon>
        <taxon>IRL clade</taxon>
        <taxon>Trifolieae</taxon>
        <taxon>Trifolium</taxon>
    </lineage>
</organism>
<accession>A0A392RGM3</accession>
<sequence length="78" mass="9374">MTESKFGVIRKPATMKKKIEKKRRQDAVLRWIRSIPKIMVPEKRAGAEKESWKNDYECCKDEIRYITENEPEQTYPLE</sequence>
<name>A0A392RGM3_9FABA</name>
<dbReference type="AlphaFoldDB" id="A0A392RGM3"/>
<evidence type="ECO:0000313" key="1">
    <source>
        <dbReference type="EMBL" id="MCI35731.1"/>
    </source>
</evidence>